<dbReference type="OrthoDB" id="10261632at2759"/>
<dbReference type="Proteomes" id="UP000267029">
    <property type="component" value="Unassembled WGS sequence"/>
</dbReference>
<evidence type="ECO:0000259" key="2">
    <source>
        <dbReference type="Pfam" id="PF04100"/>
    </source>
</evidence>
<dbReference type="PANTHER" id="PTHR12820">
    <property type="entry name" value="VACUOLAR SORTING PROTEIN 53"/>
    <property type="match status" value="1"/>
</dbReference>
<dbReference type="Pfam" id="PF04100">
    <property type="entry name" value="Vps53_N"/>
    <property type="match status" value="2"/>
</dbReference>
<dbReference type="InterPro" id="IPR007234">
    <property type="entry name" value="Vps53_N"/>
</dbReference>
<feature type="domain" description="Vps53 N-terminal" evidence="2">
    <location>
        <begin position="37"/>
        <end position="161"/>
    </location>
</feature>
<feature type="region of interest" description="Disordered" evidence="1">
    <location>
        <begin position="400"/>
        <end position="435"/>
    </location>
</feature>
<proteinExistence type="predicted"/>
<dbReference type="PANTHER" id="PTHR12820:SF0">
    <property type="entry name" value="VACUOLAR PROTEIN SORTING-ASSOCIATED PROTEIN 53 HOMOLOG"/>
    <property type="match status" value="1"/>
</dbReference>
<dbReference type="GO" id="GO:0042147">
    <property type="term" value="P:retrograde transport, endosome to Golgi"/>
    <property type="evidence" value="ECO:0007669"/>
    <property type="project" value="InterPro"/>
</dbReference>
<evidence type="ECO:0000313" key="4">
    <source>
        <dbReference type="Proteomes" id="UP000267029"/>
    </source>
</evidence>
<keyword evidence="4" id="KW-1185">Reference proteome</keyword>
<name>A0A0R3U7Y4_MESCO</name>
<dbReference type="InterPro" id="IPR039766">
    <property type="entry name" value="Vps53"/>
</dbReference>
<organism evidence="3 4">
    <name type="scientific">Mesocestoides corti</name>
    <name type="common">Flatworm</name>
    <dbReference type="NCBI Taxonomy" id="53468"/>
    <lineage>
        <taxon>Eukaryota</taxon>
        <taxon>Metazoa</taxon>
        <taxon>Spiralia</taxon>
        <taxon>Lophotrochozoa</taxon>
        <taxon>Platyhelminthes</taxon>
        <taxon>Cestoda</taxon>
        <taxon>Eucestoda</taxon>
        <taxon>Cyclophyllidea</taxon>
        <taxon>Mesocestoididae</taxon>
        <taxon>Mesocestoides</taxon>
    </lineage>
</organism>
<protein>
    <recommendedName>
        <fullName evidence="2">Vps53 N-terminal domain-containing protein</fullName>
    </recommendedName>
</protein>
<dbReference type="STRING" id="53468.A0A0R3U7Y4"/>
<evidence type="ECO:0000256" key="1">
    <source>
        <dbReference type="SAM" id="MobiDB-lite"/>
    </source>
</evidence>
<evidence type="ECO:0000313" key="3">
    <source>
        <dbReference type="EMBL" id="VDD76953.1"/>
    </source>
</evidence>
<accession>A0A0R3U7Y4</accession>
<reference evidence="3 4" key="1">
    <citation type="submission" date="2018-10" db="EMBL/GenBank/DDBJ databases">
        <authorList>
            <consortium name="Pathogen Informatics"/>
        </authorList>
    </citation>
    <scope>NUCLEOTIDE SEQUENCE [LARGE SCALE GENOMIC DNA]</scope>
</reference>
<dbReference type="GO" id="GO:0000938">
    <property type="term" value="C:GARP complex"/>
    <property type="evidence" value="ECO:0007669"/>
    <property type="project" value="InterPro"/>
</dbReference>
<sequence length="813" mass="90870">MTVGSSGNQIVPNEEVVDLQPILKDIHADFDPIDAEDFDVVSYINELFPSEQSLSAIDDIITSISEKIDSIDDQTRQIIRGQWKLEEQGEKNVAEASELIQSLFSKIREVQERATSSELMVAEITKDIQQLDLAKRNLTVSITTLNNLALIVGDVDHLNATLCINTHAPIKNDSKNPFSADTTPKVLESAQIEDHLARAQRLMEPMFAAYSTVPAILELNTELKNVCSTINSRLSIEMRELLTSPSARILTEHAPKILAGCRLLDLLPTDTMKMEILNWFITQQLTEYRELYEPSQAIAWLDKIDHRYAWLRTNVTPLERKIRTLFPQDWLVLERLIIEFCRITRNDLEVVMQRRRTEITHNLLIFAMQRTIAFENSLSKVATGATLVVEKKKVMKGNNEKKLAEVNDAKTMSSNPFGEEEEAEGEGKSSSHDQVQQQNLSPFEGIISSCFFPYFDLYLNNVERALNDQLTTRLIGDYRVNKSSLKSRAFGDAFREGSTSAVPTSGDLAENTLYSATDLFLLYKQLLKQTLQLTRGQGLLGLVGLLRKYLSEYTVKVLLPGIPGLTTASSSGGLAKPFSLNNFASLALNQDEGSASKKEGLGFSASGLSNQLFSNLLRDEQPLRLSNDEIIRVSVILVTATYCMKTVEELERRLKAEIRPPSLAGEISFAAEVTALTDCRSACVHRLVADLEASVVPQLTAMTRMPWGSLAAVGDQSAYVTAIISHLKSQVPIIRDTLFSVRAHFTQICIKFADSIISRFVASLYRCKPLNTFGAEQLLLDTQCFKSALLQLPLFGTKLYLNVRLSEWAVLFR</sequence>
<feature type="domain" description="Vps53 N-terminal" evidence="2">
    <location>
        <begin position="205"/>
        <end position="471"/>
    </location>
</feature>
<dbReference type="AlphaFoldDB" id="A0A0R3U7Y4"/>
<gene>
    <name evidence="3" type="ORF">MCOS_LOCUS2956</name>
</gene>
<dbReference type="EMBL" id="UXSR01000570">
    <property type="protein sequence ID" value="VDD76953.1"/>
    <property type="molecule type" value="Genomic_DNA"/>
</dbReference>
<dbReference type="GO" id="GO:0005829">
    <property type="term" value="C:cytosol"/>
    <property type="evidence" value="ECO:0007669"/>
    <property type="project" value="GOC"/>
</dbReference>